<dbReference type="GeneID" id="20528919"/>
<evidence type="ECO:0000256" key="9">
    <source>
        <dbReference type="ARBA" id="ARBA00032199"/>
    </source>
</evidence>
<dbReference type="AlphaFoldDB" id="A0A058Z3D2"/>
<feature type="domain" description="Exportin-1/Importin-beta-like" evidence="12">
    <location>
        <begin position="105"/>
        <end position="253"/>
    </location>
</feature>
<evidence type="ECO:0000256" key="10">
    <source>
        <dbReference type="RuleBase" id="RU366037"/>
    </source>
</evidence>
<evidence type="ECO:0000256" key="4">
    <source>
        <dbReference type="ARBA" id="ARBA00022490"/>
    </source>
</evidence>
<evidence type="ECO:0000256" key="1">
    <source>
        <dbReference type="ARBA" id="ARBA00004496"/>
    </source>
</evidence>
<dbReference type="GO" id="GO:0071528">
    <property type="term" value="P:tRNA re-export from nucleus"/>
    <property type="evidence" value="ECO:0007669"/>
    <property type="project" value="UniProtKB-UniRule"/>
</dbReference>
<dbReference type="InterPro" id="IPR040017">
    <property type="entry name" value="XPOT"/>
</dbReference>
<reference evidence="14" key="1">
    <citation type="submission" date="2013-04" db="EMBL/GenBank/DDBJ databases">
        <title>The Genome Sequence of Fonticula alba ATCC 38817.</title>
        <authorList>
            <consortium name="The Broad Institute Genomics Platform"/>
            <person name="Russ C."/>
            <person name="Cuomo C."/>
            <person name="Burger G."/>
            <person name="Gray M.W."/>
            <person name="Holland P.W.H."/>
            <person name="King N."/>
            <person name="Lang F.B.F."/>
            <person name="Roger A.J."/>
            <person name="Ruiz-Trillo I."/>
            <person name="Brown M."/>
            <person name="Walker B."/>
            <person name="Young S."/>
            <person name="Zeng Q."/>
            <person name="Gargeya S."/>
            <person name="Fitzgerald M."/>
            <person name="Haas B."/>
            <person name="Abouelleil A."/>
            <person name="Allen A.W."/>
            <person name="Alvarado L."/>
            <person name="Arachchi H.M."/>
            <person name="Berlin A.M."/>
            <person name="Chapman S.B."/>
            <person name="Gainer-Dewar J."/>
            <person name="Goldberg J."/>
            <person name="Griggs A."/>
            <person name="Gujja S."/>
            <person name="Hansen M."/>
            <person name="Howarth C."/>
            <person name="Imamovic A."/>
            <person name="Ireland A."/>
            <person name="Larimer J."/>
            <person name="McCowan C."/>
            <person name="Murphy C."/>
            <person name="Pearson M."/>
            <person name="Poon T.W."/>
            <person name="Priest M."/>
            <person name="Roberts A."/>
            <person name="Saif S."/>
            <person name="Shea T."/>
            <person name="Sisk P."/>
            <person name="Sykes S."/>
            <person name="Wortman J."/>
            <person name="Nusbaum C."/>
            <person name="Birren B."/>
        </authorList>
    </citation>
    <scope>NUCLEOTIDE SEQUENCE [LARGE SCALE GENOMIC DNA]</scope>
    <source>
        <strain evidence="14">ATCC 38817</strain>
    </source>
</reference>
<dbReference type="PANTHER" id="PTHR15952:SF11">
    <property type="entry name" value="EXPORTIN-T"/>
    <property type="match status" value="1"/>
</dbReference>
<keyword evidence="3 10" id="KW-0813">Transport</keyword>
<evidence type="ECO:0000313" key="14">
    <source>
        <dbReference type="EMBL" id="KCV68775.1"/>
    </source>
</evidence>
<comment type="subcellular location">
    <subcellularLocation>
        <location evidence="1 10">Cytoplasm</location>
    </subcellularLocation>
    <subcellularLocation>
        <location evidence="10">Nucleus</location>
    </subcellularLocation>
    <text evidence="10">Shuttles between the nucleus and the cytoplasm.</text>
</comment>
<accession>A0A058Z3D2</accession>
<evidence type="ECO:0000256" key="3">
    <source>
        <dbReference type="ARBA" id="ARBA00022448"/>
    </source>
</evidence>
<sequence>MDYAKFDQAVALCFDSASPADVKAQALEYVEMIRLAPDGWRFCLQLFLERPAGIRGETFYICLQVLQDAVQFRYAAIPTDQRLSLRNSLMQWLSSFATAHANDPVYFKHKFLTVLVHIFMHEYLTSWGSFFQDILSLIHQSPAMVDMYLRILIILDQELISRDIQRFPTEAALATNIKDRMRDTDVPQLVDSWYFILGTYHSSDPGLINLCLSVIGIYVSWIELDLVVTPNFVSAYSSFLKSEQFRDAACECVNGIVLKGMPPLSRLALLDKLHLHNIFEAFIMKSSDISEPVIKLFNDTAVSLISSWNELAGEKAYQAQVYTVIESLLPVLYKLLGESEDTDLGVIFEFSQAFLVLLRQSARSTPLTGEQLAALERLLQILVSKLKFPADFDFSHDDEGRQEVDDFRRTIKIQLDHICSIQQSIFVSFVERNVLAVLSNPSAPYQDAELALFLLYTYSDCIKTSLRFSRTVPPEEQALFSLHAMLHSMITSNIVSYPHSAVQLLFFENAVRYAQFFGVFTEYIEATLVAFLDSRGLRHHDPYVRRRTTYLLARFVRTLLSQLTPHTNALLSGIQELLALPEPTLATSAIFQAVPANAAAWQQLLQDRDSGPAKAGVPAEPGSGAVAAAGQHFSQFDDQLHLFEVVGLLLGNRSFAPAELAGQYTVTVVQPLLTQMSAILQEGRYREAPPGRAATEPRHLALLHMAVTAISHLVKGFPSAQQPAAGAGGGHSAASWEPALRDCLQAALAVLDALDAYQKELAAAGNAPGTAWLVAVEAPMRDAVRQLFQRLVGCATCDLMALVPGALERLLRHASAFALAEFLPVLAQLTFRYREAFLPTLAGLFPAVVAQILPFARQELGLIELAAGSPKPGAGGAGGGPGGAGAAGATTAGAPPGGASQPQQPAAAAAGAHAPGFKGGTAGGTASSSVAAAAAVGATVNTEELQRLNDIRRAYLAFLNAIFQERMEHILVSEVNLPVLPTILASVTLLAARCLEPAIQRAALGVLSRMAVAWLQPGDGQTPLPGGPGAPPPEQALPPPPTEPVNISRLRLPDFLPFALNEVQPLVFSIPLAPTFDVSNASSLAVLNDLTLLQQRLIQTLGVSCTSFLTGQYLPSIGLPADVAADYVNAAMNQDPRQFRQLFRRFITRHRGG</sequence>
<feature type="region of interest" description="Disordered" evidence="11">
    <location>
        <begin position="1018"/>
        <end position="1043"/>
    </location>
</feature>
<proteinExistence type="inferred from homology"/>
<evidence type="ECO:0000256" key="8">
    <source>
        <dbReference type="ARBA" id="ARBA00029784"/>
    </source>
</evidence>
<name>A0A058Z3D2_FONAL</name>
<feature type="compositionally biased region" description="Pro residues" evidence="11">
    <location>
        <begin position="1025"/>
        <end position="1043"/>
    </location>
</feature>
<protein>
    <recommendedName>
        <fullName evidence="2 10">Exportin-T</fullName>
    </recommendedName>
    <alternativeName>
        <fullName evidence="8 10">Exportin(tRNA)</fullName>
    </alternativeName>
    <alternativeName>
        <fullName evidence="9 10">tRNA exportin</fullName>
    </alternativeName>
</protein>
<dbReference type="SUPFAM" id="SSF48371">
    <property type="entry name" value="ARM repeat"/>
    <property type="match status" value="1"/>
</dbReference>
<dbReference type="InterPro" id="IPR011989">
    <property type="entry name" value="ARM-like"/>
</dbReference>
<dbReference type="PANTHER" id="PTHR15952">
    <property type="entry name" value="EXPORTIN-T/LOS1"/>
    <property type="match status" value="1"/>
</dbReference>
<comment type="function">
    <text evidence="10">tRNA nucleus export receptor which facilitates tRNA translocation across the nuclear pore complex.</text>
</comment>
<dbReference type="Pfam" id="PF08389">
    <property type="entry name" value="Xpo1"/>
    <property type="match status" value="1"/>
</dbReference>
<comment type="similarity">
    <text evidence="10">Belongs to the exportin family.</text>
</comment>
<dbReference type="STRING" id="691883.A0A058Z3D2"/>
<feature type="domain" description="Exportin-T C-terminal" evidence="13">
    <location>
        <begin position="942"/>
        <end position="1149"/>
    </location>
</feature>
<dbReference type="Gene3D" id="1.25.10.10">
    <property type="entry name" value="Leucine-rich Repeat Variant"/>
    <property type="match status" value="2"/>
</dbReference>
<dbReference type="InterPro" id="IPR045546">
    <property type="entry name" value="Exportin-T_C"/>
</dbReference>
<dbReference type="GO" id="GO:0016363">
    <property type="term" value="C:nuclear matrix"/>
    <property type="evidence" value="ECO:0007669"/>
    <property type="project" value="TreeGrafter"/>
</dbReference>
<evidence type="ECO:0000259" key="13">
    <source>
        <dbReference type="Pfam" id="PF19282"/>
    </source>
</evidence>
<dbReference type="GO" id="GO:0005737">
    <property type="term" value="C:cytoplasm"/>
    <property type="evidence" value="ECO:0007669"/>
    <property type="project" value="UniProtKB-SubCell"/>
</dbReference>
<evidence type="ECO:0000256" key="2">
    <source>
        <dbReference type="ARBA" id="ARBA00018928"/>
    </source>
</evidence>
<dbReference type="GO" id="GO:0000049">
    <property type="term" value="F:tRNA binding"/>
    <property type="evidence" value="ECO:0007669"/>
    <property type="project" value="UniProtKB-UniRule"/>
</dbReference>
<evidence type="ECO:0000259" key="12">
    <source>
        <dbReference type="Pfam" id="PF08389"/>
    </source>
</evidence>
<feature type="compositionally biased region" description="Low complexity" evidence="11">
    <location>
        <begin position="887"/>
        <end position="913"/>
    </location>
</feature>
<keyword evidence="5 10" id="KW-0820">tRNA-binding</keyword>
<feature type="compositionally biased region" description="Gly residues" evidence="11">
    <location>
        <begin position="873"/>
        <end position="886"/>
    </location>
</feature>
<keyword evidence="7 10" id="KW-0539">Nucleus</keyword>
<dbReference type="InterPro" id="IPR016024">
    <property type="entry name" value="ARM-type_fold"/>
</dbReference>
<feature type="region of interest" description="Disordered" evidence="11">
    <location>
        <begin position="873"/>
        <end position="913"/>
    </location>
</feature>
<dbReference type="OrthoDB" id="26399at2759"/>
<dbReference type="RefSeq" id="XP_009496346.1">
    <property type="nucleotide sequence ID" value="XM_009498071.1"/>
</dbReference>
<evidence type="ECO:0000256" key="7">
    <source>
        <dbReference type="ARBA" id="ARBA00023242"/>
    </source>
</evidence>
<keyword evidence="4 10" id="KW-0963">Cytoplasm</keyword>
<keyword evidence="6 10" id="KW-0694">RNA-binding</keyword>
<keyword evidence="15" id="KW-1185">Reference proteome</keyword>
<evidence type="ECO:0000256" key="11">
    <source>
        <dbReference type="SAM" id="MobiDB-lite"/>
    </source>
</evidence>
<organism evidence="14">
    <name type="scientific">Fonticula alba</name>
    <name type="common">Slime mold</name>
    <dbReference type="NCBI Taxonomy" id="691883"/>
    <lineage>
        <taxon>Eukaryota</taxon>
        <taxon>Rotosphaerida</taxon>
        <taxon>Fonticulaceae</taxon>
        <taxon>Fonticula</taxon>
    </lineage>
</organism>
<feature type="domain" description="Exportin-T C-terminal" evidence="13">
    <location>
        <begin position="632"/>
        <end position="853"/>
    </location>
</feature>
<dbReference type="GO" id="GO:0005643">
    <property type="term" value="C:nuclear pore"/>
    <property type="evidence" value="ECO:0007669"/>
    <property type="project" value="TreeGrafter"/>
</dbReference>
<dbReference type="eggNOG" id="KOG2021">
    <property type="taxonomic scope" value="Eukaryota"/>
</dbReference>
<dbReference type="Pfam" id="PF19282">
    <property type="entry name" value="Exportin-T"/>
    <property type="match status" value="3"/>
</dbReference>
<dbReference type="Proteomes" id="UP000030693">
    <property type="component" value="Unassembled WGS sequence"/>
</dbReference>
<dbReference type="EMBL" id="KB932207">
    <property type="protein sequence ID" value="KCV68775.1"/>
    <property type="molecule type" value="Genomic_DNA"/>
</dbReference>
<evidence type="ECO:0000256" key="6">
    <source>
        <dbReference type="ARBA" id="ARBA00022884"/>
    </source>
</evidence>
<gene>
    <name evidence="14" type="ORF">H696_04194</name>
</gene>
<evidence type="ECO:0000256" key="5">
    <source>
        <dbReference type="ARBA" id="ARBA00022555"/>
    </source>
</evidence>
<feature type="domain" description="Exportin-T C-terminal" evidence="13">
    <location>
        <begin position="318"/>
        <end position="580"/>
    </location>
</feature>
<dbReference type="OMA" id="DGWRFCL"/>
<evidence type="ECO:0000313" key="15">
    <source>
        <dbReference type="Proteomes" id="UP000030693"/>
    </source>
</evidence>
<dbReference type="InterPro" id="IPR013598">
    <property type="entry name" value="Exportin-1/Importin-b-like"/>
</dbReference>
<dbReference type="GO" id="GO:0031267">
    <property type="term" value="F:small GTPase binding"/>
    <property type="evidence" value="ECO:0007669"/>
    <property type="project" value="InterPro"/>
</dbReference>